<evidence type="ECO:0008006" key="3">
    <source>
        <dbReference type="Google" id="ProtNLM"/>
    </source>
</evidence>
<protein>
    <recommendedName>
        <fullName evidence="3">DUF4283 domain-containing protein</fullName>
    </recommendedName>
</protein>
<dbReference type="EMBL" id="JBBPBK010000004">
    <property type="protein sequence ID" value="KAK9287265.1"/>
    <property type="molecule type" value="Genomic_DNA"/>
</dbReference>
<name>A0AAP0RXZ3_LIQFO</name>
<comment type="caution">
    <text evidence="1">The sequence shown here is derived from an EMBL/GenBank/DDBJ whole genome shotgun (WGS) entry which is preliminary data.</text>
</comment>
<reference evidence="1 2" key="1">
    <citation type="journal article" date="2024" name="Plant J.">
        <title>Genome sequences and population genomics reveal climatic adaptation and genomic divergence between two closely related sweetgum species.</title>
        <authorList>
            <person name="Xu W.Q."/>
            <person name="Ren C.Q."/>
            <person name="Zhang X.Y."/>
            <person name="Comes H.P."/>
            <person name="Liu X.H."/>
            <person name="Li Y.G."/>
            <person name="Kettle C.J."/>
            <person name="Jalonen R."/>
            <person name="Gaisberger H."/>
            <person name="Ma Y.Z."/>
            <person name="Qiu Y.X."/>
        </authorList>
    </citation>
    <scope>NUCLEOTIDE SEQUENCE [LARGE SCALE GENOMIC DNA]</scope>
    <source>
        <strain evidence="1">Hangzhou</strain>
    </source>
</reference>
<evidence type="ECO:0000313" key="2">
    <source>
        <dbReference type="Proteomes" id="UP001415857"/>
    </source>
</evidence>
<keyword evidence="2" id="KW-1185">Reference proteome</keyword>
<accession>A0AAP0RXZ3</accession>
<proteinExistence type="predicted"/>
<dbReference type="AlphaFoldDB" id="A0AAP0RXZ3"/>
<gene>
    <name evidence="1" type="ORF">L1049_015678</name>
</gene>
<dbReference type="Proteomes" id="UP001415857">
    <property type="component" value="Unassembled WGS sequence"/>
</dbReference>
<evidence type="ECO:0000313" key="1">
    <source>
        <dbReference type="EMBL" id="KAK9287265.1"/>
    </source>
</evidence>
<organism evidence="1 2">
    <name type="scientific">Liquidambar formosana</name>
    <name type="common">Formosan gum</name>
    <dbReference type="NCBI Taxonomy" id="63359"/>
    <lineage>
        <taxon>Eukaryota</taxon>
        <taxon>Viridiplantae</taxon>
        <taxon>Streptophyta</taxon>
        <taxon>Embryophyta</taxon>
        <taxon>Tracheophyta</taxon>
        <taxon>Spermatophyta</taxon>
        <taxon>Magnoliopsida</taxon>
        <taxon>eudicotyledons</taxon>
        <taxon>Gunneridae</taxon>
        <taxon>Pentapetalae</taxon>
        <taxon>Saxifragales</taxon>
        <taxon>Altingiaceae</taxon>
        <taxon>Liquidambar</taxon>
    </lineage>
</organism>
<sequence>MRDRICILELEPWSVMGALLVLQDWSPDLVLEEINFSSSSFWIQIHKLPPNRKTLANAMKIRTIAGSFFEVDTQLGNDLLWNNFLRVKVAITASQSSIKHSNLYIPSHDAHKEPAPQVCPTFSVLAAVVRDSDGYFLHAWTAKDVCLELALSCRG</sequence>